<dbReference type="PROSITE" id="PS01313">
    <property type="entry name" value="LIPB"/>
    <property type="match status" value="1"/>
</dbReference>
<dbReference type="InterPro" id="IPR004143">
    <property type="entry name" value="BPL_LPL_catalytic"/>
</dbReference>
<organism evidence="8">
    <name type="scientific">uncultured marine group II/III euryarchaeote KM3_67_G08</name>
    <dbReference type="NCBI Taxonomy" id="1456485"/>
    <lineage>
        <taxon>Archaea</taxon>
        <taxon>Methanobacteriati</taxon>
        <taxon>Methanobacteriota</taxon>
        <taxon>environmental samples</taxon>
    </lineage>
</organism>
<dbReference type="PROSITE" id="PS51733">
    <property type="entry name" value="BPL_LPL_CATALYTIC"/>
    <property type="match status" value="1"/>
</dbReference>
<evidence type="ECO:0000256" key="4">
    <source>
        <dbReference type="PIRNR" id="PIRNR016262"/>
    </source>
</evidence>
<accession>A0A075HJV9</accession>
<dbReference type="EC" id="2.3.1.181" evidence="4"/>
<reference evidence="8" key="1">
    <citation type="journal article" date="2014" name="Genome Biol. Evol.">
        <title>Pangenome evidence for extensive interdomain horizontal transfer affecting lineage core and shell genes in uncultured planktonic thaumarchaeota and euryarchaeota.</title>
        <authorList>
            <person name="Deschamps P."/>
            <person name="Zivanovic Y."/>
            <person name="Moreira D."/>
            <person name="Rodriguez-Valera F."/>
            <person name="Lopez-Garcia P."/>
        </authorList>
    </citation>
    <scope>NUCLEOTIDE SEQUENCE</scope>
</reference>
<dbReference type="InterPro" id="IPR000544">
    <property type="entry name" value="Octanoyltransferase"/>
</dbReference>
<comment type="similarity">
    <text evidence="4">Belongs to the LipB family.</text>
</comment>
<evidence type="ECO:0000256" key="3">
    <source>
        <dbReference type="ARBA" id="ARBA00023315"/>
    </source>
</evidence>
<dbReference type="PANTHER" id="PTHR10993:SF7">
    <property type="entry name" value="LIPOYLTRANSFERASE 2, MITOCHONDRIAL-RELATED"/>
    <property type="match status" value="1"/>
</dbReference>
<dbReference type="Gene3D" id="3.30.930.10">
    <property type="entry name" value="Bira Bifunctional Protein, Domain 2"/>
    <property type="match status" value="1"/>
</dbReference>
<keyword evidence="3 4" id="KW-0012">Acyltransferase</keyword>
<dbReference type="NCBIfam" id="TIGR00214">
    <property type="entry name" value="lipB"/>
    <property type="match status" value="1"/>
</dbReference>
<dbReference type="UniPathway" id="UPA00538">
    <property type="reaction ID" value="UER00592"/>
</dbReference>
<evidence type="ECO:0000256" key="5">
    <source>
        <dbReference type="PIRSR" id="PIRSR016262-1"/>
    </source>
</evidence>
<gene>
    <name evidence="8" type="primary">lipB</name>
</gene>
<feature type="active site" description="Acyl-thioester intermediate" evidence="5">
    <location>
        <position position="166"/>
    </location>
</feature>
<name>A0A075HJV9_9EURY</name>
<evidence type="ECO:0000256" key="6">
    <source>
        <dbReference type="PIRSR" id="PIRSR016262-3"/>
    </source>
</evidence>
<comment type="pathway">
    <text evidence="1 4">Protein modification; protein lipoylation via endogenous pathway; protein N(6)-(lipoyl)lysine from octanoyl-[acyl-carrier-protein]: step 1/2.</text>
</comment>
<evidence type="ECO:0000256" key="2">
    <source>
        <dbReference type="ARBA" id="ARBA00022679"/>
    </source>
</evidence>
<keyword evidence="2 4" id="KW-0808">Transferase</keyword>
<dbReference type="AlphaFoldDB" id="A0A075HJV9"/>
<comment type="function">
    <text evidence="4">Catalyzes the transfer of endogenously produced octanoic acid from octanoyl-acyl-carrier-protein onto the lipoyl domains of lipoate-dependent enzymes. Lipoyl-ACP can also act as a substrate although octanoyl-ACP is likely to be the physiological substrate.</text>
</comment>
<dbReference type="InterPro" id="IPR045864">
    <property type="entry name" value="aa-tRNA-synth_II/BPL/LPL"/>
</dbReference>
<evidence type="ECO:0000313" key="8">
    <source>
        <dbReference type="EMBL" id="AIF14697.1"/>
    </source>
</evidence>
<protein>
    <recommendedName>
        <fullName evidence="4">Octanoyltransferase</fullName>
        <ecNumber evidence="4">2.3.1.181</ecNumber>
    </recommendedName>
</protein>
<evidence type="ECO:0000259" key="7">
    <source>
        <dbReference type="PROSITE" id="PS51733"/>
    </source>
</evidence>
<dbReference type="InterPro" id="IPR020605">
    <property type="entry name" value="Octanoyltransferase_CS"/>
</dbReference>
<dbReference type="EMBL" id="KF901008">
    <property type="protein sequence ID" value="AIF14697.1"/>
    <property type="molecule type" value="Genomic_DNA"/>
</dbReference>
<dbReference type="GO" id="GO:0009249">
    <property type="term" value="P:protein lipoylation"/>
    <property type="evidence" value="ECO:0007669"/>
    <property type="project" value="InterPro"/>
</dbReference>
<dbReference type="GO" id="GO:0033819">
    <property type="term" value="F:lipoyl(octanoyl) transferase activity"/>
    <property type="evidence" value="ECO:0007669"/>
    <property type="project" value="UniProtKB-EC"/>
</dbReference>
<comment type="catalytic activity">
    <reaction evidence="4">
        <text>octanoyl-[ACP] + L-lysyl-[protein] = N(6)-octanoyl-L-lysyl-[protein] + holo-[ACP] + H(+)</text>
        <dbReference type="Rhea" id="RHEA:17665"/>
        <dbReference type="Rhea" id="RHEA-COMP:9636"/>
        <dbReference type="Rhea" id="RHEA-COMP:9685"/>
        <dbReference type="Rhea" id="RHEA-COMP:9752"/>
        <dbReference type="Rhea" id="RHEA-COMP:9928"/>
        <dbReference type="ChEBI" id="CHEBI:15378"/>
        <dbReference type="ChEBI" id="CHEBI:29969"/>
        <dbReference type="ChEBI" id="CHEBI:64479"/>
        <dbReference type="ChEBI" id="CHEBI:78463"/>
        <dbReference type="ChEBI" id="CHEBI:78809"/>
        <dbReference type="EC" id="2.3.1.181"/>
    </reaction>
</comment>
<dbReference type="SUPFAM" id="SSF55681">
    <property type="entry name" value="Class II aaRS and biotin synthetases"/>
    <property type="match status" value="1"/>
</dbReference>
<proteinExistence type="inferred from homology"/>
<dbReference type="PANTHER" id="PTHR10993">
    <property type="entry name" value="OCTANOYLTRANSFERASE"/>
    <property type="match status" value="1"/>
</dbReference>
<feature type="site" description="Lowers pKa of active site Cys" evidence="6">
    <location>
        <position position="132"/>
    </location>
</feature>
<sequence length="213" mass="23459">MISVDLIEAGNASHSDVDHLMVGLQEQRIDDKIPDTLIFVEHPEIVTIGRRGMLDGLEAPDGFASSNVDRGGGITWHGPGQLVGYPVFKWQEESIRKVIRTIEEWIIISLDKLGIRAVRNKAMQGVWYEGQKIASIGLAFSKWVSRHGFDINLATPPGRIESVEGCGLPVGKHTSLSQFGFDISIKQMQDILIETMPQVLGRNVVGKSTLETS</sequence>
<dbReference type="Pfam" id="PF21948">
    <property type="entry name" value="LplA-B_cat"/>
    <property type="match status" value="1"/>
</dbReference>
<dbReference type="PIRSF" id="PIRSF016262">
    <property type="entry name" value="LPLase"/>
    <property type="match status" value="1"/>
</dbReference>
<evidence type="ECO:0000256" key="1">
    <source>
        <dbReference type="ARBA" id="ARBA00004821"/>
    </source>
</evidence>
<feature type="domain" description="BPL/LPL catalytic" evidence="7">
    <location>
        <begin position="31"/>
        <end position="204"/>
    </location>
</feature>